<sequence length="78" mass="8821">MVAQGGNQGGGVIVKKGQRRKCGWQYEKAGWTKREGLFPFVFSVASIPELNFTRFVETTKRTPSTTVDYPSLALRFHR</sequence>
<protein>
    <submittedName>
        <fullName evidence="1">Uncharacterized protein</fullName>
    </submittedName>
</protein>
<name>A0ACB9ATU0_9ASTR</name>
<evidence type="ECO:0000313" key="2">
    <source>
        <dbReference type="Proteomes" id="UP001056120"/>
    </source>
</evidence>
<accession>A0ACB9ATU0</accession>
<dbReference type="Proteomes" id="UP001056120">
    <property type="component" value="Linkage Group LG24"/>
</dbReference>
<comment type="caution">
    <text evidence="1">The sequence shown here is derived from an EMBL/GenBank/DDBJ whole genome shotgun (WGS) entry which is preliminary data.</text>
</comment>
<reference evidence="1 2" key="2">
    <citation type="journal article" date="2022" name="Mol. Ecol. Resour.">
        <title>The genomes of chicory, endive, great burdock and yacon provide insights into Asteraceae paleo-polyploidization history and plant inulin production.</title>
        <authorList>
            <person name="Fan W."/>
            <person name="Wang S."/>
            <person name="Wang H."/>
            <person name="Wang A."/>
            <person name="Jiang F."/>
            <person name="Liu H."/>
            <person name="Zhao H."/>
            <person name="Xu D."/>
            <person name="Zhang Y."/>
        </authorList>
    </citation>
    <scope>NUCLEOTIDE SEQUENCE [LARGE SCALE GENOMIC DNA]</scope>
    <source>
        <strain evidence="2">cv. Yunnan</strain>
        <tissue evidence="1">Leaves</tissue>
    </source>
</reference>
<keyword evidence="2" id="KW-1185">Reference proteome</keyword>
<organism evidence="1 2">
    <name type="scientific">Smallanthus sonchifolius</name>
    <dbReference type="NCBI Taxonomy" id="185202"/>
    <lineage>
        <taxon>Eukaryota</taxon>
        <taxon>Viridiplantae</taxon>
        <taxon>Streptophyta</taxon>
        <taxon>Embryophyta</taxon>
        <taxon>Tracheophyta</taxon>
        <taxon>Spermatophyta</taxon>
        <taxon>Magnoliopsida</taxon>
        <taxon>eudicotyledons</taxon>
        <taxon>Gunneridae</taxon>
        <taxon>Pentapetalae</taxon>
        <taxon>asterids</taxon>
        <taxon>campanulids</taxon>
        <taxon>Asterales</taxon>
        <taxon>Asteraceae</taxon>
        <taxon>Asteroideae</taxon>
        <taxon>Heliantheae alliance</taxon>
        <taxon>Millerieae</taxon>
        <taxon>Smallanthus</taxon>
    </lineage>
</organism>
<dbReference type="EMBL" id="CM042041">
    <property type="protein sequence ID" value="KAI3713346.1"/>
    <property type="molecule type" value="Genomic_DNA"/>
</dbReference>
<reference evidence="2" key="1">
    <citation type="journal article" date="2022" name="Mol. Ecol. Resour.">
        <title>The genomes of chicory, endive, great burdock and yacon provide insights into Asteraceae palaeo-polyploidization history and plant inulin production.</title>
        <authorList>
            <person name="Fan W."/>
            <person name="Wang S."/>
            <person name="Wang H."/>
            <person name="Wang A."/>
            <person name="Jiang F."/>
            <person name="Liu H."/>
            <person name="Zhao H."/>
            <person name="Xu D."/>
            <person name="Zhang Y."/>
        </authorList>
    </citation>
    <scope>NUCLEOTIDE SEQUENCE [LARGE SCALE GENOMIC DNA]</scope>
    <source>
        <strain evidence="2">cv. Yunnan</strain>
    </source>
</reference>
<evidence type="ECO:0000313" key="1">
    <source>
        <dbReference type="EMBL" id="KAI3713346.1"/>
    </source>
</evidence>
<proteinExistence type="predicted"/>
<gene>
    <name evidence="1" type="ORF">L1987_71923</name>
</gene>